<dbReference type="InterPro" id="IPR027417">
    <property type="entry name" value="P-loop_NTPase"/>
</dbReference>
<evidence type="ECO:0000259" key="4">
    <source>
        <dbReference type="PROSITE" id="PS00662"/>
    </source>
</evidence>
<organism evidence="5 6">
    <name type="scientific">Paractinoplanes toevensis</name>
    <dbReference type="NCBI Taxonomy" id="571911"/>
    <lineage>
        <taxon>Bacteria</taxon>
        <taxon>Bacillati</taxon>
        <taxon>Actinomycetota</taxon>
        <taxon>Actinomycetes</taxon>
        <taxon>Micromonosporales</taxon>
        <taxon>Micromonosporaceae</taxon>
        <taxon>Paractinoplanes</taxon>
    </lineage>
</organism>
<dbReference type="SUPFAM" id="SSF52540">
    <property type="entry name" value="P-loop containing nucleoside triphosphate hydrolases"/>
    <property type="match status" value="1"/>
</dbReference>
<gene>
    <name evidence="5" type="ORF">Ato02nite_011300</name>
</gene>
<proteinExistence type="inferred from homology"/>
<accession>A0A919T6J7</accession>
<dbReference type="Gene3D" id="3.40.50.300">
    <property type="entry name" value="P-loop containing nucleotide triphosphate hydrolases"/>
    <property type="match status" value="1"/>
</dbReference>
<dbReference type="CDD" id="cd01129">
    <property type="entry name" value="PulE-GspE-like"/>
    <property type="match status" value="1"/>
</dbReference>
<dbReference type="FunFam" id="3.40.50.300:FF:000398">
    <property type="entry name" value="Type IV pilus assembly ATPase PilB"/>
    <property type="match status" value="1"/>
</dbReference>
<dbReference type="GO" id="GO:0005524">
    <property type="term" value="F:ATP binding"/>
    <property type="evidence" value="ECO:0007669"/>
    <property type="project" value="UniProtKB-KW"/>
</dbReference>
<evidence type="ECO:0000313" key="5">
    <source>
        <dbReference type="EMBL" id="GIM89337.1"/>
    </source>
</evidence>
<dbReference type="InterPro" id="IPR037257">
    <property type="entry name" value="T2SS_E_N_sf"/>
</dbReference>
<dbReference type="InterPro" id="IPR001482">
    <property type="entry name" value="T2SS/T4SS_dom"/>
</dbReference>
<dbReference type="PANTHER" id="PTHR30258:SF1">
    <property type="entry name" value="PROTEIN TRANSPORT PROTEIN HOFB HOMOLOG"/>
    <property type="match status" value="1"/>
</dbReference>
<keyword evidence="3" id="KW-0067">ATP-binding</keyword>
<dbReference type="Pfam" id="PF05157">
    <property type="entry name" value="MshEN"/>
    <property type="match status" value="1"/>
</dbReference>
<comment type="similarity">
    <text evidence="1">Belongs to the GSP E family.</text>
</comment>
<dbReference type="PANTHER" id="PTHR30258">
    <property type="entry name" value="TYPE II SECRETION SYSTEM PROTEIN GSPE-RELATED"/>
    <property type="match status" value="1"/>
</dbReference>
<dbReference type="SMART" id="SM00382">
    <property type="entry name" value="AAA"/>
    <property type="match status" value="1"/>
</dbReference>
<comment type="caution">
    <text evidence="5">The sequence shown here is derived from an EMBL/GenBank/DDBJ whole genome shotgun (WGS) entry which is preliminary data.</text>
</comment>
<dbReference type="FunFam" id="3.30.450.90:FF:000001">
    <property type="entry name" value="Type II secretion system ATPase GspE"/>
    <property type="match status" value="1"/>
</dbReference>
<evidence type="ECO:0000256" key="2">
    <source>
        <dbReference type="ARBA" id="ARBA00022741"/>
    </source>
</evidence>
<name>A0A919T6J7_9ACTN</name>
<reference evidence="5 6" key="1">
    <citation type="submission" date="2021-03" db="EMBL/GenBank/DDBJ databases">
        <title>Whole genome shotgun sequence of Actinoplanes toevensis NBRC 105298.</title>
        <authorList>
            <person name="Komaki H."/>
            <person name="Tamura T."/>
        </authorList>
    </citation>
    <scope>NUCLEOTIDE SEQUENCE [LARGE SCALE GENOMIC DNA]</scope>
    <source>
        <strain evidence="5 6">NBRC 105298</strain>
    </source>
</reference>
<keyword evidence="2" id="KW-0547">Nucleotide-binding</keyword>
<keyword evidence="6" id="KW-1185">Reference proteome</keyword>
<dbReference type="Gene3D" id="3.30.450.90">
    <property type="match status" value="1"/>
</dbReference>
<evidence type="ECO:0000256" key="3">
    <source>
        <dbReference type="ARBA" id="ARBA00022840"/>
    </source>
</evidence>
<dbReference type="AlphaFoldDB" id="A0A919T6J7"/>
<dbReference type="Gene3D" id="3.30.300.160">
    <property type="entry name" value="Type II secretion system, protein E, N-terminal domain"/>
    <property type="match status" value="1"/>
</dbReference>
<protein>
    <recommendedName>
        <fullName evidence="4">Bacterial type II secretion system protein E domain-containing protein</fullName>
    </recommendedName>
</protein>
<evidence type="ECO:0000313" key="6">
    <source>
        <dbReference type="Proteomes" id="UP000677082"/>
    </source>
</evidence>
<dbReference type="Proteomes" id="UP000677082">
    <property type="component" value="Unassembled WGS sequence"/>
</dbReference>
<dbReference type="InterPro" id="IPR007831">
    <property type="entry name" value="T2SS_GspE_N"/>
</dbReference>
<dbReference type="Pfam" id="PF00437">
    <property type="entry name" value="T2SSE"/>
    <property type="match status" value="1"/>
</dbReference>
<dbReference type="InterPro" id="IPR003593">
    <property type="entry name" value="AAA+_ATPase"/>
</dbReference>
<dbReference type="EMBL" id="BOQN01000014">
    <property type="protein sequence ID" value="GIM89337.1"/>
    <property type="molecule type" value="Genomic_DNA"/>
</dbReference>
<sequence>MDQTFRPLLDALKQIGVDAQAVDAAAQEAQRSGRSVRAVLINDQVVTEEQLTTAAAAAFGINTVDLVGFTPDPQALKRIPLSVVLRHRVLGLSMNDGELVVGVTDPGDVVALDDVRAATGMIIRPVVVARSEVRRIIEKLQRESSDLADIADDEEDQVGMAAQAAGVDDAPIVRYVNNLIEQAVMNRASDLHLEPTEDEMRVRYRIDGVLHEVDIVPRGVMAALISRIKIMSGVDITERRVPQNGRITALIRERPVDLRTATLPTVWGEKIVLRVLDTGGIDLDMNKLGFTEHNLSRFAESFSKPHGMVLVTGPTGSGKSTTLYATLGRISKPEINVITVEDPVEYRLRGVNQVQVNAKAGLTFAAVLPAILRSDPDVVLIGEIRDSHTAQIAVEASLTGHLVLSTLHTNDAPGAVTRLTEMGIEPFLVGSSLDCVLAQRLSRRLCDWCKEAYTPTEEELVGARWPFEDLVVPEALYRPKGCRNCANTGYRGRIAIHEVMPISPEIESLTIRRASSNEIREVALDQGMYDLRADGLAKAAGGLTSVREVSRVAI</sequence>
<dbReference type="RefSeq" id="WP_213005307.1">
    <property type="nucleotide sequence ID" value="NZ_BOQN01000014.1"/>
</dbReference>
<evidence type="ECO:0000256" key="1">
    <source>
        <dbReference type="ARBA" id="ARBA00006611"/>
    </source>
</evidence>
<dbReference type="GO" id="GO:0016887">
    <property type="term" value="F:ATP hydrolysis activity"/>
    <property type="evidence" value="ECO:0007669"/>
    <property type="project" value="TreeGrafter"/>
</dbReference>
<dbReference type="GO" id="GO:0005886">
    <property type="term" value="C:plasma membrane"/>
    <property type="evidence" value="ECO:0007669"/>
    <property type="project" value="TreeGrafter"/>
</dbReference>
<feature type="domain" description="Bacterial type II secretion system protein E" evidence="4">
    <location>
        <begin position="372"/>
        <end position="386"/>
    </location>
</feature>
<dbReference type="SUPFAM" id="SSF160246">
    <property type="entry name" value="EspE N-terminal domain-like"/>
    <property type="match status" value="1"/>
</dbReference>
<dbReference type="PROSITE" id="PS00662">
    <property type="entry name" value="T2SP_E"/>
    <property type="match status" value="1"/>
</dbReference>